<dbReference type="InterPro" id="IPR051052">
    <property type="entry name" value="Diverse_substrate_MTase"/>
</dbReference>
<dbReference type="EMBL" id="JH687551">
    <property type="protein sequence ID" value="EIN05141.1"/>
    <property type="molecule type" value="Genomic_DNA"/>
</dbReference>
<feature type="domain" description="Methyltransferase type 11" evidence="4">
    <location>
        <begin position="48"/>
        <end position="146"/>
    </location>
</feature>
<dbReference type="PANTHER" id="PTHR44942">
    <property type="entry name" value="METHYLTRANSF_11 DOMAIN-CONTAINING PROTEIN"/>
    <property type="match status" value="1"/>
</dbReference>
<reference evidence="6" key="1">
    <citation type="journal article" date="2012" name="Science">
        <title>The Paleozoic origin of enzymatic lignin decomposition reconstructed from 31 fungal genomes.</title>
        <authorList>
            <person name="Floudas D."/>
            <person name="Binder M."/>
            <person name="Riley R."/>
            <person name="Barry K."/>
            <person name="Blanchette R.A."/>
            <person name="Henrissat B."/>
            <person name="Martinez A.T."/>
            <person name="Otillar R."/>
            <person name="Spatafora J.W."/>
            <person name="Yadav J.S."/>
            <person name="Aerts A."/>
            <person name="Benoit I."/>
            <person name="Boyd A."/>
            <person name="Carlson A."/>
            <person name="Copeland A."/>
            <person name="Coutinho P.M."/>
            <person name="de Vries R.P."/>
            <person name="Ferreira P."/>
            <person name="Findley K."/>
            <person name="Foster B."/>
            <person name="Gaskell J."/>
            <person name="Glotzer D."/>
            <person name="Gorecki P."/>
            <person name="Heitman J."/>
            <person name="Hesse C."/>
            <person name="Hori C."/>
            <person name="Igarashi K."/>
            <person name="Jurgens J.A."/>
            <person name="Kallen N."/>
            <person name="Kersten P."/>
            <person name="Kohler A."/>
            <person name="Kuees U."/>
            <person name="Kumar T.K.A."/>
            <person name="Kuo A."/>
            <person name="LaButti K."/>
            <person name="Larrondo L.F."/>
            <person name="Lindquist E."/>
            <person name="Ling A."/>
            <person name="Lombard V."/>
            <person name="Lucas S."/>
            <person name="Lundell T."/>
            <person name="Martin R."/>
            <person name="McLaughlin D.J."/>
            <person name="Morgenstern I."/>
            <person name="Morin E."/>
            <person name="Murat C."/>
            <person name="Nagy L.G."/>
            <person name="Nolan M."/>
            <person name="Ohm R.A."/>
            <person name="Patyshakuliyeva A."/>
            <person name="Rokas A."/>
            <person name="Ruiz-Duenas F.J."/>
            <person name="Sabat G."/>
            <person name="Salamov A."/>
            <person name="Samejima M."/>
            <person name="Schmutz J."/>
            <person name="Slot J.C."/>
            <person name="St John F."/>
            <person name="Stenlid J."/>
            <person name="Sun H."/>
            <person name="Sun S."/>
            <person name="Syed K."/>
            <person name="Tsang A."/>
            <person name="Wiebenga A."/>
            <person name="Young D."/>
            <person name="Pisabarro A."/>
            <person name="Eastwood D.C."/>
            <person name="Martin F."/>
            <person name="Cullen D."/>
            <person name="Grigoriev I.V."/>
            <person name="Hibbett D.S."/>
        </authorList>
    </citation>
    <scope>NUCLEOTIDE SEQUENCE [LARGE SCALE GENOMIC DNA]</scope>
    <source>
        <strain evidence="6">HHB-11173 SS5</strain>
    </source>
</reference>
<evidence type="ECO:0000259" key="4">
    <source>
        <dbReference type="Pfam" id="PF08241"/>
    </source>
</evidence>
<protein>
    <submittedName>
        <fullName evidence="5">S-adenosyl-L-methionine-dependent methyltransferase</fullName>
    </submittedName>
</protein>
<proteinExistence type="inferred from homology"/>
<dbReference type="InterPro" id="IPR013216">
    <property type="entry name" value="Methyltransf_11"/>
</dbReference>
<dbReference type="InterPro" id="IPR029063">
    <property type="entry name" value="SAM-dependent_MTases_sf"/>
</dbReference>
<keyword evidence="3 5" id="KW-0808">Transferase</keyword>
<evidence type="ECO:0000313" key="6">
    <source>
        <dbReference type="Proteomes" id="UP000054196"/>
    </source>
</evidence>
<sequence>MSTVHHVAATGFGAGTNELYDRARPSYQPQVLQYIRDQISSPGSLNLVEIGSGTGIFTRALLAHPAWSSALGALRAIEPSSGMRDQFNKTVHDPRISCRDGTFDTTAVEDGWADAVVIAQAFHWCPDYNAASAEFARILKPGGAVFLVWNLEDREKARWVAELRDAYEQHEGGTPQFRLGLWRATFDTPNYIQYFEKPVEQTWEHAITSTEDSVVDRVCSKSYIAILPEDEKNKVKDTVREIVRKGEEKVWIDKDAGIFEFPYQTLVVLARKKQRRKPTVYPLSRQADYEPLE</sequence>
<dbReference type="SUPFAM" id="SSF53335">
    <property type="entry name" value="S-adenosyl-L-methionine-dependent methyltransferases"/>
    <property type="match status" value="1"/>
</dbReference>
<dbReference type="GO" id="GO:0032259">
    <property type="term" value="P:methylation"/>
    <property type="evidence" value="ECO:0007669"/>
    <property type="project" value="UniProtKB-KW"/>
</dbReference>
<accession>R7S5V8</accession>
<dbReference type="CDD" id="cd02440">
    <property type="entry name" value="AdoMet_MTases"/>
    <property type="match status" value="1"/>
</dbReference>
<keyword evidence="6" id="KW-1185">Reference proteome</keyword>
<dbReference type="PANTHER" id="PTHR44942:SF4">
    <property type="entry name" value="METHYLTRANSFERASE TYPE 11 DOMAIN-CONTAINING PROTEIN"/>
    <property type="match status" value="1"/>
</dbReference>
<dbReference type="OMA" id="WRATFDT"/>
<dbReference type="Proteomes" id="UP000054196">
    <property type="component" value="Unassembled WGS sequence"/>
</dbReference>
<dbReference type="AlphaFoldDB" id="R7S5V8"/>
<dbReference type="KEGG" id="psq:PUNSTDRAFT_55056"/>
<dbReference type="GO" id="GO:0008757">
    <property type="term" value="F:S-adenosylmethionine-dependent methyltransferase activity"/>
    <property type="evidence" value="ECO:0007669"/>
    <property type="project" value="InterPro"/>
</dbReference>
<gene>
    <name evidence="5" type="ORF">PUNSTDRAFT_55056</name>
</gene>
<dbReference type="OrthoDB" id="66144at2759"/>
<dbReference type="RefSeq" id="XP_007387544.1">
    <property type="nucleotide sequence ID" value="XM_007387482.1"/>
</dbReference>
<evidence type="ECO:0000256" key="1">
    <source>
        <dbReference type="ARBA" id="ARBA00008361"/>
    </source>
</evidence>
<keyword evidence="2 5" id="KW-0489">Methyltransferase</keyword>
<dbReference type="eggNOG" id="KOG3010">
    <property type="taxonomic scope" value="Eukaryota"/>
</dbReference>
<evidence type="ECO:0000256" key="3">
    <source>
        <dbReference type="ARBA" id="ARBA00022679"/>
    </source>
</evidence>
<comment type="similarity">
    <text evidence="1">Belongs to the methyltransferase superfamily.</text>
</comment>
<dbReference type="Gene3D" id="3.40.50.150">
    <property type="entry name" value="Vaccinia Virus protein VP39"/>
    <property type="match status" value="1"/>
</dbReference>
<evidence type="ECO:0000256" key="2">
    <source>
        <dbReference type="ARBA" id="ARBA00022603"/>
    </source>
</evidence>
<evidence type="ECO:0000313" key="5">
    <source>
        <dbReference type="EMBL" id="EIN05141.1"/>
    </source>
</evidence>
<organism evidence="5 6">
    <name type="scientific">Punctularia strigosozonata (strain HHB-11173)</name>
    <name type="common">White-rot fungus</name>
    <dbReference type="NCBI Taxonomy" id="741275"/>
    <lineage>
        <taxon>Eukaryota</taxon>
        <taxon>Fungi</taxon>
        <taxon>Dikarya</taxon>
        <taxon>Basidiomycota</taxon>
        <taxon>Agaricomycotina</taxon>
        <taxon>Agaricomycetes</taxon>
        <taxon>Corticiales</taxon>
        <taxon>Punctulariaceae</taxon>
        <taxon>Punctularia</taxon>
    </lineage>
</organism>
<dbReference type="HOGENOM" id="CLU_049344_3_1_1"/>
<dbReference type="GeneID" id="18883924"/>
<dbReference type="Pfam" id="PF08241">
    <property type="entry name" value="Methyltransf_11"/>
    <property type="match status" value="1"/>
</dbReference>
<name>R7S5V8_PUNST</name>